<dbReference type="InterPro" id="IPR011835">
    <property type="entry name" value="GS/SS"/>
</dbReference>
<gene>
    <name evidence="7 10" type="primary">glgA</name>
    <name evidence="10" type="ORF">ENX68_08335</name>
</gene>
<dbReference type="EC" id="2.4.1.21" evidence="7"/>
<dbReference type="Gene3D" id="3.40.50.2000">
    <property type="entry name" value="Glycogen Phosphorylase B"/>
    <property type="match status" value="2"/>
</dbReference>
<sequence length="458" mass="52548">MRVIFATSEAVPYAKTGGLGDVCGTLPSYLKKLGIDVSVILPMYKGISGEKFMDLELGTEKAKVMIFKDREAYFIENSEFFHRDGLYGTPEGDYPDNCERFVFFSKSVVEFLKSNNFDIIHCHDWQTALIPLYVKKYNLNCKTVFTIHNLGYQGRFPKEKFSILGLEWDYFTPEGIEFYGDINLLKAGIIYSDTITTVSPTYAKEIQTPEFGFGLEWVLKKYSYKLYGILNGIDYNIWDPGNDSFLYKPYDNFTDKQINKLELTSECLLDSKRPLIGMVSRIAGQKGFDLLVKVLDDIIALNYNFILLGFGEEHYSIKLKKFAESYPGRISVNLKFDETLAHRIYAGSDFFLMPSRYEPCGLGQMISLKYGTIPIVYKTGGLADTVIQFNPQNFSGNGFVFDVYSAESLVEVLKFAYVIYCQTEIFKMLSENCMKYDFSWNRSAAEYKNIYEKLIRNP</sequence>
<feature type="domain" description="Glycosyl transferase family 1" evidence="8">
    <location>
        <begin position="269"/>
        <end position="414"/>
    </location>
</feature>
<comment type="pathway">
    <text evidence="7">Glycan biosynthesis; glycogen biosynthesis.</text>
</comment>
<proteinExistence type="inferred from homology"/>
<name>A0A7V3RIQ0_UNCW3</name>
<keyword evidence="4 7" id="KW-0328">Glycosyltransferase</keyword>
<dbReference type="InterPro" id="IPR013534">
    <property type="entry name" value="Starch_synth_cat_dom"/>
</dbReference>
<comment type="catalytic activity">
    <reaction evidence="1 7">
        <text>[(1-&gt;4)-alpha-D-glucosyl](n) + ADP-alpha-D-glucose = [(1-&gt;4)-alpha-D-glucosyl](n+1) + ADP + H(+)</text>
        <dbReference type="Rhea" id="RHEA:18189"/>
        <dbReference type="Rhea" id="RHEA-COMP:9584"/>
        <dbReference type="Rhea" id="RHEA-COMP:9587"/>
        <dbReference type="ChEBI" id="CHEBI:15378"/>
        <dbReference type="ChEBI" id="CHEBI:15444"/>
        <dbReference type="ChEBI" id="CHEBI:57498"/>
        <dbReference type="ChEBI" id="CHEBI:456216"/>
        <dbReference type="EC" id="2.4.1.21"/>
    </reaction>
</comment>
<keyword evidence="6 7" id="KW-0320">Glycogen biosynthesis</keyword>
<protein>
    <recommendedName>
        <fullName evidence="7">Glycogen synthase</fullName>
        <ecNumber evidence="7">2.4.1.21</ecNumber>
    </recommendedName>
    <alternativeName>
        <fullName evidence="7">Starch [bacterial glycogen] synthase</fullName>
    </alternativeName>
</protein>
<dbReference type="GO" id="GO:0009011">
    <property type="term" value="F:alpha-1,4-glucan glucosyltransferase (ADP-glucose donor) activity"/>
    <property type="evidence" value="ECO:0007669"/>
    <property type="project" value="UniProtKB-UniRule"/>
</dbReference>
<comment type="function">
    <text evidence="2 7">Synthesizes alpha-1,4-glucan chains using ADP-glucose.</text>
</comment>
<evidence type="ECO:0000259" key="9">
    <source>
        <dbReference type="Pfam" id="PF08323"/>
    </source>
</evidence>
<dbReference type="UniPathway" id="UPA00164"/>
<feature type="domain" description="Starch synthase catalytic" evidence="9">
    <location>
        <begin position="2"/>
        <end position="221"/>
    </location>
</feature>
<dbReference type="NCBIfam" id="TIGR02095">
    <property type="entry name" value="glgA"/>
    <property type="match status" value="1"/>
</dbReference>
<evidence type="ECO:0000256" key="4">
    <source>
        <dbReference type="ARBA" id="ARBA00022676"/>
    </source>
</evidence>
<keyword evidence="5 7" id="KW-0808">Transferase</keyword>
<comment type="similarity">
    <text evidence="3 7">Belongs to the glycosyltransferase 1 family. Bacterial/plant glycogen synthase subfamily.</text>
</comment>
<evidence type="ECO:0000256" key="7">
    <source>
        <dbReference type="HAMAP-Rule" id="MF_00484"/>
    </source>
</evidence>
<organism evidence="10">
    <name type="scientific">candidate division WOR-3 bacterium</name>
    <dbReference type="NCBI Taxonomy" id="2052148"/>
    <lineage>
        <taxon>Bacteria</taxon>
        <taxon>Bacteria division WOR-3</taxon>
    </lineage>
</organism>
<dbReference type="SUPFAM" id="SSF53756">
    <property type="entry name" value="UDP-Glycosyltransferase/glycogen phosphorylase"/>
    <property type="match status" value="1"/>
</dbReference>
<dbReference type="NCBIfam" id="NF001899">
    <property type="entry name" value="PRK00654.1-2"/>
    <property type="match status" value="1"/>
</dbReference>
<dbReference type="Pfam" id="PF08323">
    <property type="entry name" value="Glyco_transf_5"/>
    <property type="match status" value="1"/>
</dbReference>
<dbReference type="CDD" id="cd03791">
    <property type="entry name" value="GT5_Glycogen_synthase_DULL1-like"/>
    <property type="match status" value="1"/>
</dbReference>
<dbReference type="PANTHER" id="PTHR45825:SF11">
    <property type="entry name" value="ALPHA AMYLASE DOMAIN-CONTAINING PROTEIN"/>
    <property type="match status" value="1"/>
</dbReference>
<dbReference type="GO" id="GO:0005978">
    <property type="term" value="P:glycogen biosynthetic process"/>
    <property type="evidence" value="ECO:0007669"/>
    <property type="project" value="UniProtKB-UniRule"/>
</dbReference>
<evidence type="ECO:0000256" key="6">
    <source>
        <dbReference type="ARBA" id="ARBA00023056"/>
    </source>
</evidence>
<dbReference type="PANTHER" id="PTHR45825">
    <property type="entry name" value="GRANULE-BOUND STARCH SYNTHASE 1, CHLOROPLASTIC/AMYLOPLASTIC"/>
    <property type="match status" value="1"/>
</dbReference>
<dbReference type="EMBL" id="DTOZ01000197">
    <property type="protein sequence ID" value="HGE78978.1"/>
    <property type="molecule type" value="Genomic_DNA"/>
</dbReference>
<dbReference type="AlphaFoldDB" id="A0A7V3RIQ0"/>
<reference evidence="10" key="1">
    <citation type="journal article" date="2020" name="mSystems">
        <title>Genome- and Community-Level Interaction Insights into Carbon Utilization and Element Cycling Functions of Hydrothermarchaeota in Hydrothermal Sediment.</title>
        <authorList>
            <person name="Zhou Z."/>
            <person name="Liu Y."/>
            <person name="Xu W."/>
            <person name="Pan J."/>
            <person name="Luo Z.H."/>
            <person name="Li M."/>
        </authorList>
    </citation>
    <scope>NUCLEOTIDE SEQUENCE [LARGE SCALE GENOMIC DNA]</scope>
    <source>
        <strain evidence="10">SpSt-961</strain>
    </source>
</reference>
<evidence type="ECO:0000259" key="8">
    <source>
        <dbReference type="Pfam" id="PF00534"/>
    </source>
</evidence>
<dbReference type="InterPro" id="IPR001296">
    <property type="entry name" value="Glyco_trans_1"/>
</dbReference>
<evidence type="ECO:0000313" key="10">
    <source>
        <dbReference type="EMBL" id="HGE78978.1"/>
    </source>
</evidence>
<dbReference type="HAMAP" id="MF_00484">
    <property type="entry name" value="Glycogen_synth"/>
    <property type="match status" value="1"/>
</dbReference>
<evidence type="ECO:0000256" key="5">
    <source>
        <dbReference type="ARBA" id="ARBA00022679"/>
    </source>
</evidence>
<comment type="caution">
    <text evidence="10">The sequence shown here is derived from an EMBL/GenBank/DDBJ whole genome shotgun (WGS) entry which is preliminary data.</text>
</comment>
<evidence type="ECO:0000256" key="1">
    <source>
        <dbReference type="ARBA" id="ARBA00001478"/>
    </source>
</evidence>
<dbReference type="Pfam" id="PF00534">
    <property type="entry name" value="Glycos_transf_1"/>
    <property type="match status" value="1"/>
</dbReference>
<evidence type="ECO:0000256" key="3">
    <source>
        <dbReference type="ARBA" id="ARBA00010281"/>
    </source>
</evidence>
<accession>A0A7V3RIQ0</accession>
<dbReference type="GO" id="GO:0004373">
    <property type="term" value="F:alpha-1,4-glucan glucosyltransferase (UDP-glucose donor) activity"/>
    <property type="evidence" value="ECO:0007669"/>
    <property type="project" value="InterPro"/>
</dbReference>
<evidence type="ECO:0000256" key="2">
    <source>
        <dbReference type="ARBA" id="ARBA00002764"/>
    </source>
</evidence>
<feature type="binding site" evidence="7">
    <location>
        <position position="15"/>
    </location>
    <ligand>
        <name>ADP-alpha-D-glucose</name>
        <dbReference type="ChEBI" id="CHEBI:57498"/>
    </ligand>
</feature>